<name>A0A1G7C3E7_9BACT</name>
<keyword evidence="16" id="KW-1185">Reference proteome</keyword>
<reference evidence="16" key="1">
    <citation type="submission" date="2016-10" db="EMBL/GenBank/DDBJ databases">
        <authorList>
            <person name="Varghese N."/>
            <person name="Submissions S."/>
        </authorList>
    </citation>
    <scope>NUCLEOTIDE SEQUENCE [LARGE SCALE GENOMIC DNA]</scope>
    <source>
        <strain evidence="16">DSM 8987</strain>
    </source>
</reference>
<keyword evidence="9 13" id="KW-1133">Transmembrane helix</keyword>
<evidence type="ECO:0000256" key="13">
    <source>
        <dbReference type="SAM" id="Phobius"/>
    </source>
</evidence>
<evidence type="ECO:0000256" key="3">
    <source>
        <dbReference type="ARBA" id="ARBA00022448"/>
    </source>
</evidence>
<dbReference type="OrthoDB" id="9795893at2"/>
<dbReference type="GO" id="GO:0046872">
    <property type="term" value="F:metal ion binding"/>
    <property type="evidence" value="ECO:0007669"/>
    <property type="project" value="UniProtKB-KW"/>
</dbReference>
<comment type="similarity">
    <text evidence="2">Belongs to the cytochrome ubiquinol oxidase subunit 1 family.</text>
</comment>
<feature type="transmembrane region" description="Helical" evidence="13">
    <location>
        <begin position="15"/>
        <end position="40"/>
    </location>
</feature>
<feature type="domain" description="Cytochrome c" evidence="14">
    <location>
        <begin position="434"/>
        <end position="579"/>
    </location>
</feature>
<keyword evidence="3" id="KW-0813">Transport</keyword>
<dbReference type="GO" id="GO:0019646">
    <property type="term" value="P:aerobic electron transport chain"/>
    <property type="evidence" value="ECO:0007669"/>
    <property type="project" value="InterPro"/>
</dbReference>
<evidence type="ECO:0000256" key="2">
    <source>
        <dbReference type="ARBA" id="ARBA00009819"/>
    </source>
</evidence>
<evidence type="ECO:0000256" key="4">
    <source>
        <dbReference type="ARBA" id="ARBA00022475"/>
    </source>
</evidence>
<dbReference type="InterPro" id="IPR002585">
    <property type="entry name" value="Cyt-d_ubiquinol_oxidase_su_1"/>
</dbReference>
<comment type="subcellular location">
    <subcellularLocation>
        <location evidence="1">Cell membrane</location>
        <topology evidence="1">Multi-pass membrane protein</topology>
    </subcellularLocation>
</comment>
<keyword evidence="5 12" id="KW-0349">Heme</keyword>
<feature type="transmembrane region" description="Helical" evidence="13">
    <location>
        <begin position="177"/>
        <end position="203"/>
    </location>
</feature>
<keyword evidence="6 13" id="KW-0812">Transmembrane</keyword>
<keyword evidence="8" id="KW-0249">Electron transport</keyword>
<evidence type="ECO:0000256" key="10">
    <source>
        <dbReference type="ARBA" id="ARBA00023004"/>
    </source>
</evidence>
<keyword evidence="11 13" id="KW-0472">Membrane</keyword>
<evidence type="ECO:0000256" key="7">
    <source>
        <dbReference type="ARBA" id="ARBA00022723"/>
    </source>
</evidence>
<evidence type="ECO:0000256" key="11">
    <source>
        <dbReference type="ARBA" id="ARBA00023136"/>
    </source>
</evidence>
<dbReference type="STRING" id="57664.SAMN05661003_10859"/>
<feature type="transmembrane region" description="Helical" evidence="13">
    <location>
        <begin position="255"/>
        <end position="276"/>
    </location>
</feature>
<dbReference type="GO" id="GO:0020037">
    <property type="term" value="F:heme binding"/>
    <property type="evidence" value="ECO:0007669"/>
    <property type="project" value="InterPro"/>
</dbReference>
<keyword evidence="10 12" id="KW-0408">Iron</keyword>
<evidence type="ECO:0000256" key="12">
    <source>
        <dbReference type="PROSITE-ProRule" id="PRU00433"/>
    </source>
</evidence>
<sequence length="584" mass="65098">MNYPVWYLPGVGGGLLMAIIAITHVFVSHFAVGGGLYLVLTERKARRENDAQLLEFIKKHAKFFMLASMVYGGVTGVGIWFTIGLIQPDATSDLIHTFVFGWAAEWVWFLVEIVALLIYYYCFDRMDEQRHLLVGWIYFLAAWMSLFLINGIIGFMLTPGDWLENRNFWSAFFNPSFWPSLLFRCAMATLLAGVFAFFSTALISAAGFRQKMTRYTSRWCLLSLLVAGLAGFWYLQVLPGSAQQVLAISPTIQRSVIIGAFAVLSLAALVTLFTLWRPAWHNLTVALLVALSSLLVMGAFEWIREADRRPFVIYQWRYSNGIAVSDAERLDSGFLAQCRYSREREVREDNLMAAGAELFRFQCYACHTLGGINNDLRTRTASASFPGMVNYLTTMHEKRPFMPPFIGNELERQALAAFLVGELHGKPVQRTSQGEAHPGETLFAANSCDMCHEAELVFNWAQGKSLAEVDQGLATLSQIDSSMKDFAGTEAERQALAEYLLDPHRTAVAAAAFSGLQVLEEHCVLCHDAQLTLDWAVTRDAEAIRHGLLHLSQINSSMEDFAGSEAELDALVLFLAGQAHGGVQ</sequence>
<dbReference type="GO" id="GO:0005886">
    <property type="term" value="C:plasma membrane"/>
    <property type="evidence" value="ECO:0007669"/>
    <property type="project" value="UniProtKB-SubCell"/>
</dbReference>
<feature type="transmembrane region" description="Helical" evidence="13">
    <location>
        <begin position="61"/>
        <end position="86"/>
    </location>
</feature>
<feature type="transmembrane region" description="Helical" evidence="13">
    <location>
        <begin position="283"/>
        <end position="303"/>
    </location>
</feature>
<dbReference type="InterPro" id="IPR036280">
    <property type="entry name" value="Multihaem_cyt_sf"/>
</dbReference>
<dbReference type="SUPFAM" id="SSF46626">
    <property type="entry name" value="Cytochrome c"/>
    <property type="match status" value="3"/>
</dbReference>
<evidence type="ECO:0000256" key="5">
    <source>
        <dbReference type="ARBA" id="ARBA00022617"/>
    </source>
</evidence>
<dbReference type="GO" id="GO:0009055">
    <property type="term" value="F:electron transfer activity"/>
    <property type="evidence" value="ECO:0007669"/>
    <property type="project" value="InterPro"/>
</dbReference>
<dbReference type="Pfam" id="PF13442">
    <property type="entry name" value="Cytochrome_CBB3"/>
    <property type="match status" value="1"/>
</dbReference>
<feature type="transmembrane region" description="Helical" evidence="13">
    <location>
        <begin position="135"/>
        <end position="157"/>
    </location>
</feature>
<dbReference type="EMBL" id="FNAQ01000008">
    <property type="protein sequence ID" value="SDE33904.1"/>
    <property type="molecule type" value="Genomic_DNA"/>
</dbReference>
<evidence type="ECO:0000256" key="8">
    <source>
        <dbReference type="ARBA" id="ARBA00022982"/>
    </source>
</evidence>
<feature type="transmembrane region" description="Helical" evidence="13">
    <location>
        <begin position="106"/>
        <end position="123"/>
    </location>
</feature>
<evidence type="ECO:0000256" key="1">
    <source>
        <dbReference type="ARBA" id="ARBA00004651"/>
    </source>
</evidence>
<organism evidence="15 16">
    <name type="scientific">Desulfuromonas thiophila</name>
    <dbReference type="NCBI Taxonomy" id="57664"/>
    <lineage>
        <taxon>Bacteria</taxon>
        <taxon>Pseudomonadati</taxon>
        <taxon>Thermodesulfobacteriota</taxon>
        <taxon>Desulfuromonadia</taxon>
        <taxon>Desulfuromonadales</taxon>
        <taxon>Desulfuromonadaceae</taxon>
        <taxon>Desulfuromonas</taxon>
    </lineage>
</organism>
<evidence type="ECO:0000313" key="15">
    <source>
        <dbReference type="EMBL" id="SDE33904.1"/>
    </source>
</evidence>
<dbReference type="Proteomes" id="UP000243205">
    <property type="component" value="Unassembled WGS sequence"/>
</dbReference>
<evidence type="ECO:0000256" key="9">
    <source>
        <dbReference type="ARBA" id="ARBA00022989"/>
    </source>
</evidence>
<gene>
    <name evidence="15" type="ORF">SAMN05661003_10859</name>
</gene>
<accession>A0A1G7C3E7</accession>
<dbReference type="SUPFAM" id="SSF48695">
    <property type="entry name" value="Multiheme cytochromes"/>
    <property type="match status" value="1"/>
</dbReference>
<evidence type="ECO:0000256" key="6">
    <source>
        <dbReference type="ARBA" id="ARBA00022692"/>
    </source>
</evidence>
<dbReference type="InterPro" id="IPR036909">
    <property type="entry name" value="Cyt_c-like_dom_sf"/>
</dbReference>
<protein>
    <submittedName>
        <fullName evidence="15">Cytochrome bd-type quinol oxidase, subunit 1</fullName>
    </submittedName>
</protein>
<dbReference type="RefSeq" id="WP_092078409.1">
    <property type="nucleotide sequence ID" value="NZ_FNAQ01000008.1"/>
</dbReference>
<dbReference type="Pfam" id="PF01654">
    <property type="entry name" value="Cyt_bd_oxida_I"/>
    <property type="match status" value="1"/>
</dbReference>
<evidence type="ECO:0000313" key="16">
    <source>
        <dbReference type="Proteomes" id="UP000243205"/>
    </source>
</evidence>
<evidence type="ECO:0000259" key="14">
    <source>
        <dbReference type="PROSITE" id="PS51007"/>
    </source>
</evidence>
<dbReference type="Gene3D" id="1.10.760.10">
    <property type="entry name" value="Cytochrome c-like domain"/>
    <property type="match status" value="1"/>
</dbReference>
<dbReference type="PROSITE" id="PS51007">
    <property type="entry name" value="CYTC"/>
    <property type="match status" value="1"/>
</dbReference>
<dbReference type="GO" id="GO:0070069">
    <property type="term" value="C:cytochrome complex"/>
    <property type="evidence" value="ECO:0007669"/>
    <property type="project" value="InterPro"/>
</dbReference>
<keyword evidence="4" id="KW-1003">Cell membrane</keyword>
<proteinExistence type="inferred from homology"/>
<dbReference type="AlphaFoldDB" id="A0A1G7C3E7"/>
<feature type="transmembrane region" description="Helical" evidence="13">
    <location>
        <begin position="215"/>
        <end position="235"/>
    </location>
</feature>
<dbReference type="InterPro" id="IPR009056">
    <property type="entry name" value="Cyt_c-like_dom"/>
</dbReference>
<keyword evidence="7 12" id="KW-0479">Metal-binding</keyword>